<reference evidence="10" key="1">
    <citation type="submission" date="2018-06" db="EMBL/GenBank/DDBJ databases">
        <authorList>
            <person name="Zhirakovskaya E."/>
        </authorList>
    </citation>
    <scope>NUCLEOTIDE SEQUENCE</scope>
</reference>
<evidence type="ECO:0000256" key="6">
    <source>
        <dbReference type="ARBA" id="ARBA00023004"/>
    </source>
</evidence>
<dbReference type="SFLD" id="SFLDG01070">
    <property type="entry name" value="PLP-dependent"/>
    <property type="match status" value="1"/>
</dbReference>
<dbReference type="InterPro" id="IPR007197">
    <property type="entry name" value="rSAM"/>
</dbReference>
<dbReference type="InterPro" id="IPR003739">
    <property type="entry name" value="Lys_aminomutase/Glu_NH3_mut"/>
</dbReference>
<accession>A0A3B1C402</accession>
<evidence type="ECO:0000256" key="1">
    <source>
        <dbReference type="ARBA" id="ARBA00001933"/>
    </source>
</evidence>
<keyword evidence="5" id="KW-0663">Pyridoxal phosphate</keyword>
<dbReference type="PROSITE" id="PS51918">
    <property type="entry name" value="RADICAL_SAM"/>
    <property type="match status" value="1"/>
</dbReference>
<keyword evidence="7" id="KW-0411">Iron-sulfur</keyword>
<protein>
    <submittedName>
        <fullName evidence="10">Lysine 2,3-aminomutase</fullName>
        <ecNumber evidence="10">5.4.3.2</ecNumber>
    </submittedName>
</protein>
<keyword evidence="8 10" id="KW-0413">Isomerase</keyword>
<dbReference type="NCBIfam" id="TIGR00238">
    <property type="entry name" value="KamA family radical SAM protein"/>
    <property type="match status" value="1"/>
</dbReference>
<comment type="cofactor">
    <cofactor evidence="1">
        <name>pyridoxal 5'-phosphate</name>
        <dbReference type="ChEBI" id="CHEBI:597326"/>
    </cofactor>
</comment>
<dbReference type="InterPro" id="IPR025895">
    <property type="entry name" value="LAM_C_dom"/>
</dbReference>
<evidence type="ECO:0000256" key="3">
    <source>
        <dbReference type="ARBA" id="ARBA00022691"/>
    </source>
</evidence>
<evidence type="ECO:0000256" key="4">
    <source>
        <dbReference type="ARBA" id="ARBA00022723"/>
    </source>
</evidence>
<evidence type="ECO:0000256" key="8">
    <source>
        <dbReference type="ARBA" id="ARBA00023235"/>
    </source>
</evidence>
<dbReference type="SFLD" id="SFLDS00029">
    <property type="entry name" value="Radical_SAM"/>
    <property type="match status" value="1"/>
</dbReference>
<evidence type="ECO:0000256" key="7">
    <source>
        <dbReference type="ARBA" id="ARBA00023014"/>
    </source>
</evidence>
<dbReference type="GO" id="GO:0050066">
    <property type="term" value="F:L-lysine 2,3-aminomutase activity"/>
    <property type="evidence" value="ECO:0007669"/>
    <property type="project" value="UniProtKB-EC"/>
</dbReference>
<proteinExistence type="predicted"/>
<keyword evidence="3" id="KW-0949">S-adenosyl-L-methionine</keyword>
<dbReference type="SUPFAM" id="SSF102114">
    <property type="entry name" value="Radical SAM enzymes"/>
    <property type="match status" value="1"/>
</dbReference>
<feature type="domain" description="Radical SAM core" evidence="9">
    <location>
        <begin position="98"/>
        <end position="312"/>
    </location>
</feature>
<dbReference type="InterPro" id="IPR058240">
    <property type="entry name" value="rSAM_sf"/>
</dbReference>
<evidence type="ECO:0000256" key="5">
    <source>
        <dbReference type="ARBA" id="ARBA00022898"/>
    </source>
</evidence>
<dbReference type="Pfam" id="PF12544">
    <property type="entry name" value="LAM_C"/>
    <property type="match status" value="1"/>
</dbReference>
<evidence type="ECO:0000259" key="9">
    <source>
        <dbReference type="PROSITE" id="PS51918"/>
    </source>
</evidence>
<dbReference type="PANTHER" id="PTHR30538">
    <property type="entry name" value="LYSINE 2,3-AMINOMUTASE-RELATED"/>
    <property type="match status" value="1"/>
</dbReference>
<name>A0A3B1C402_9ZZZZ</name>
<dbReference type="PANTHER" id="PTHR30538:SF1">
    <property type="entry name" value="L-LYSINE 2,3-AMINOMUTASE"/>
    <property type="match status" value="1"/>
</dbReference>
<gene>
    <name evidence="10" type="ORF">MNBD_GAMMA24-1962</name>
</gene>
<dbReference type="CDD" id="cd01335">
    <property type="entry name" value="Radical_SAM"/>
    <property type="match status" value="1"/>
</dbReference>
<dbReference type="Gene3D" id="6.10.140.1170">
    <property type="match status" value="1"/>
</dbReference>
<dbReference type="GO" id="GO:0046872">
    <property type="term" value="F:metal ion binding"/>
    <property type="evidence" value="ECO:0007669"/>
    <property type="project" value="UniProtKB-KW"/>
</dbReference>
<evidence type="ECO:0000256" key="2">
    <source>
        <dbReference type="ARBA" id="ARBA00022485"/>
    </source>
</evidence>
<dbReference type="PIRSF" id="PIRSF004911">
    <property type="entry name" value="DUF160"/>
    <property type="match status" value="1"/>
</dbReference>
<dbReference type="Gene3D" id="3.20.20.70">
    <property type="entry name" value="Aldolase class I"/>
    <property type="match status" value="1"/>
</dbReference>
<keyword evidence="6" id="KW-0408">Iron</keyword>
<keyword evidence="4" id="KW-0479">Metal-binding</keyword>
<dbReference type="InterPro" id="IPR013785">
    <property type="entry name" value="Aldolase_TIM"/>
</dbReference>
<dbReference type="Pfam" id="PF04055">
    <property type="entry name" value="Radical_SAM"/>
    <property type="match status" value="1"/>
</dbReference>
<dbReference type="EC" id="5.4.3.2" evidence="10"/>
<evidence type="ECO:0000313" key="10">
    <source>
        <dbReference type="EMBL" id="VAX13415.1"/>
    </source>
</evidence>
<keyword evidence="2" id="KW-0004">4Fe-4S</keyword>
<sequence length="358" mass="41491">MPKEWVKQMQNQVNTLEKLEKYINVTDEERAGIEGMDTRWGVTPYFASLMDKDDPNCPIRKQVIPSMKESVNEFGMDDYLIWKENRATEEVRPDSIARQYRDRIAFTVIETCGIYCRHCFRKELVVDQDLKLRFDVDEGLDWIAEHKEIRDVLITGGDPFLLSDDKLEYLVTRLREIPHIEMIRFGSRLPIVLPQRITEGLKKAIGGFHKVPVWLNTQCNHPKEITPETEKAIYELLSCGINVGNQAVLLKGINDDVDTFRELHQKLLRVRIRPYYVFYCEAAPGIDHFRTSVEKGAELIRDALRGHTTGLAQPMYVLATNIGKIPLMPGYYIVDKNEKEYTLRNHKGELTKIPNIPE</sequence>
<dbReference type="EMBL" id="UOFZ01000114">
    <property type="protein sequence ID" value="VAX13415.1"/>
    <property type="molecule type" value="Genomic_DNA"/>
</dbReference>
<dbReference type="AlphaFoldDB" id="A0A3B1C402"/>
<organism evidence="10">
    <name type="scientific">hydrothermal vent metagenome</name>
    <dbReference type="NCBI Taxonomy" id="652676"/>
    <lineage>
        <taxon>unclassified sequences</taxon>
        <taxon>metagenomes</taxon>
        <taxon>ecological metagenomes</taxon>
    </lineage>
</organism>
<dbReference type="GO" id="GO:0051539">
    <property type="term" value="F:4 iron, 4 sulfur cluster binding"/>
    <property type="evidence" value="ECO:0007669"/>
    <property type="project" value="UniProtKB-KW"/>
</dbReference>